<sequence>MAEDIFLKIESDKVDGESADKGHKGELEIQSWSWGVSNAGSAHRGTGAGTGKASFSDASFMMTMDKAAPILMQSSGTGVHHKKCTLTQRRAGGKEQVEFIKLTMEDVLVSSVQLSSSSQDAMVSFTLNFAKFKIEYTPQAASGGKDAKTEFSYNIAENATA</sequence>
<dbReference type="KEGG" id="bvv:BHK69_16130"/>
<name>A0A1D7U339_9HYPH</name>
<evidence type="ECO:0000313" key="1">
    <source>
        <dbReference type="EMBL" id="AOO81775.1"/>
    </source>
</evidence>
<dbReference type="OrthoDB" id="4865570at2"/>
<dbReference type="InterPro" id="IPR053165">
    <property type="entry name" value="HSI-I_assembly_Hcp1"/>
</dbReference>
<dbReference type="Proteomes" id="UP000094969">
    <property type="component" value="Chromosome"/>
</dbReference>
<dbReference type="SUPFAM" id="SSF141452">
    <property type="entry name" value="Hcp1-like"/>
    <property type="match status" value="1"/>
</dbReference>
<dbReference type="STRING" id="1526658.BHK69_16130"/>
<dbReference type="AlphaFoldDB" id="A0A1D7U339"/>
<accession>A0A1D7U339</accession>
<evidence type="ECO:0008006" key="3">
    <source>
        <dbReference type="Google" id="ProtNLM"/>
    </source>
</evidence>
<dbReference type="Pfam" id="PF05638">
    <property type="entry name" value="T6SS_HCP"/>
    <property type="match status" value="1"/>
</dbReference>
<evidence type="ECO:0000313" key="2">
    <source>
        <dbReference type="Proteomes" id="UP000094969"/>
    </source>
</evidence>
<dbReference type="RefSeq" id="WP_069690985.1">
    <property type="nucleotide sequence ID" value="NZ_CP017147.1"/>
</dbReference>
<dbReference type="PANTHER" id="PTHR36152">
    <property type="entry name" value="CYTOPLASMIC PROTEIN-RELATED"/>
    <property type="match status" value="1"/>
</dbReference>
<dbReference type="EMBL" id="CP017147">
    <property type="protein sequence ID" value="AOO81775.1"/>
    <property type="molecule type" value="Genomic_DNA"/>
</dbReference>
<organism evidence="1 2">
    <name type="scientific">Bosea vaviloviae</name>
    <dbReference type="NCBI Taxonomy" id="1526658"/>
    <lineage>
        <taxon>Bacteria</taxon>
        <taxon>Pseudomonadati</taxon>
        <taxon>Pseudomonadota</taxon>
        <taxon>Alphaproteobacteria</taxon>
        <taxon>Hyphomicrobiales</taxon>
        <taxon>Boseaceae</taxon>
        <taxon>Bosea</taxon>
    </lineage>
</organism>
<dbReference type="InterPro" id="IPR036624">
    <property type="entry name" value="Hcp1-lik_sf"/>
</dbReference>
<protein>
    <recommendedName>
        <fullName evidence="3">Hcp1 family type VI secretion system effector</fullName>
    </recommendedName>
</protein>
<dbReference type="InterPro" id="IPR008514">
    <property type="entry name" value="T6SS_Hcp"/>
</dbReference>
<keyword evidence="2" id="KW-1185">Reference proteome</keyword>
<proteinExistence type="predicted"/>
<gene>
    <name evidence="1" type="ORF">BHK69_16130</name>
</gene>
<dbReference type="Gene3D" id="2.30.110.20">
    <property type="entry name" value="Hcp1-like"/>
    <property type="match status" value="1"/>
</dbReference>
<reference evidence="1 2" key="1">
    <citation type="journal article" date="2015" name="Antonie Van Leeuwenhoek">
        <title>Bosea vaviloviae sp. nov., a new species of slow-growing rhizobia isolated from nodules of the relict species Vavilovia formosa (Stev.) Fed.</title>
        <authorList>
            <person name="Safronova V.I."/>
            <person name="Kuznetsova I.G."/>
            <person name="Sazanova A.L."/>
            <person name="Kimeklis A.K."/>
            <person name="Belimov A.A."/>
            <person name="Andronov E.E."/>
            <person name="Pinaev A.G."/>
            <person name="Chizhevskaya E.P."/>
            <person name="Pukhaev A.R."/>
            <person name="Popov K.P."/>
            <person name="Willems A."/>
            <person name="Tikhonovich I.A."/>
        </authorList>
    </citation>
    <scope>NUCLEOTIDE SEQUENCE [LARGE SCALE GENOMIC DNA]</scope>
    <source>
        <strain evidence="1 2">Vaf18</strain>
    </source>
</reference>
<dbReference type="PANTHER" id="PTHR36152:SF5">
    <property type="entry name" value="PROTEIN HCP1"/>
    <property type="match status" value="1"/>
</dbReference>